<accession>A0A2X0LKL1</accession>
<dbReference type="Proteomes" id="UP000249723">
    <property type="component" value="Unassembled WGS sequence"/>
</dbReference>
<dbReference type="EMBL" id="FMWP01000089">
    <property type="protein sequence ID" value="SCZ96693.1"/>
    <property type="molecule type" value="Genomic_DNA"/>
</dbReference>
<sequence length="128" mass="14629">MVRFHLVGLIAVGLAIQFPSALASFDSTCKIYADSSNVGHHYNCTRLAQAARHPPASIHEYASKCLCENEIWYIKYETCLQEVTAPRWKKNIQDDMVRRCTTCANLFPDKPLKYIQLGRRLERSPVDL</sequence>
<gene>
    <name evidence="2" type="ORF">BZ3500_MVSOF-1268-A1-R1_CHR4-4G07559</name>
</gene>
<evidence type="ECO:0000256" key="1">
    <source>
        <dbReference type="SAM" id="SignalP"/>
    </source>
</evidence>
<proteinExistence type="predicted"/>
<evidence type="ECO:0000313" key="3">
    <source>
        <dbReference type="Proteomes" id="UP000249723"/>
    </source>
</evidence>
<name>A0A2X0LKL1_9BASI</name>
<protein>
    <submittedName>
        <fullName evidence="2">BZ3500_MvSof-1268-A1-R1_Chr4-4g07559 protein</fullName>
    </submittedName>
</protein>
<feature type="signal peptide" evidence="1">
    <location>
        <begin position="1"/>
        <end position="23"/>
    </location>
</feature>
<evidence type="ECO:0000313" key="2">
    <source>
        <dbReference type="EMBL" id="SCZ96693.1"/>
    </source>
</evidence>
<keyword evidence="1" id="KW-0732">Signal</keyword>
<feature type="chain" id="PRO_5030060246" evidence="1">
    <location>
        <begin position="24"/>
        <end position="128"/>
    </location>
</feature>
<organism evidence="2 3">
    <name type="scientific">Microbotryum saponariae</name>
    <dbReference type="NCBI Taxonomy" id="289078"/>
    <lineage>
        <taxon>Eukaryota</taxon>
        <taxon>Fungi</taxon>
        <taxon>Dikarya</taxon>
        <taxon>Basidiomycota</taxon>
        <taxon>Pucciniomycotina</taxon>
        <taxon>Microbotryomycetes</taxon>
        <taxon>Microbotryales</taxon>
        <taxon>Microbotryaceae</taxon>
        <taxon>Microbotryum</taxon>
    </lineage>
</organism>
<keyword evidence="3" id="KW-1185">Reference proteome</keyword>
<dbReference type="AlphaFoldDB" id="A0A2X0LKL1"/>
<reference evidence="3" key="1">
    <citation type="submission" date="2016-10" db="EMBL/GenBank/DDBJ databases">
        <authorList>
            <person name="Jeantristanb JTB J.-T."/>
            <person name="Ricardo R."/>
        </authorList>
    </citation>
    <scope>NUCLEOTIDE SEQUENCE [LARGE SCALE GENOMIC DNA]</scope>
</reference>